<proteinExistence type="predicted"/>
<feature type="region of interest" description="Disordered" evidence="1">
    <location>
        <begin position="59"/>
        <end position="371"/>
    </location>
</feature>
<evidence type="ECO:0000259" key="2">
    <source>
        <dbReference type="SMART" id="SM01054"/>
    </source>
</evidence>
<gene>
    <name evidence="3" type="ORF">D0Y65_045173</name>
</gene>
<name>A0A445G3J6_GLYSO</name>
<accession>A0A445G3J6</accession>
<dbReference type="Pfam" id="PF07839">
    <property type="entry name" value="CaM_binding"/>
    <property type="match status" value="1"/>
</dbReference>
<feature type="compositionally biased region" description="Low complexity" evidence="1">
    <location>
        <begin position="283"/>
        <end position="296"/>
    </location>
</feature>
<keyword evidence="4" id="KW-1185">Reference proteome</keyword>
<feature type="compositionally biased region" description="Polar residues" evidence="1">
    <location>
        <begin position="192"/>
        <end position="204"/>
    </location>
</feature>
<evidence type="ECO:0000256" key="1">
    <source>
        <dbReference type="SAM" id="MobiDB-lite"/>
    </source>
</evidence>
<dbReference type="PANTHER" id="PTHR33349">
    <property type="entry name" value="EMB|CAB62594.1"/>
    <property type="match status" value="1"/>
</dbReference>
<feature type="compositionally biased region" description="Basic and acidic residues" evidence="1">
    <location>
        <begin position="164"/>
        <end position="176"/>
    </location>
</feature>
<sequence>MAEESTVNQLKSEKIEPEVVDDKANPNERLTITKVPPKILSRYLSARKSSCHDLCKYGIPHEVEAKPWSPTQRRVTKKERKTKVPQENVTSLEGTEKSESSSKPSQTSKIEKANIPVDTKQVTYKKTVTSEINSPPFEETHVSSENNNSDLMQAQSEPSLPVKESSKSQAKREMVKNKSPSDSSSRKETESKINSSKQKKTSFTGGKEKPTPPSLPLSPKHNVKKPQSLSSKSLKNMARESSLKPHENVEIKPELASSDNILHVTEPASENSSEDPTVACGASKLSSPSPSSSGNKSLKHTNEKTGKSALSASSRKGLGSVAGNKGKVNMRSVSRPLSVSSYVSTSNSSLRKQNNAASKSNKRGHDHEGENVKMGYKIRPKVSTKVGAANKSVLAARKLNFRRGKVIELQPQSNDVPRRLKFRPARILGDDMRRDINSARKKTIVDNKVGGDGEVNASNTKSEKVVAKLQTVEESNRRIVGRKVGGDRSKIEASKSGSDEKVVLRHQNVEGKKQNPRLYNNVIEETASMLAELRKSKVKALVGAFETVISLDSPRDATAAEVSTTC</sequence>
<feature type="compositionally biased region" description="Basic residues" evidence="1">
    <location>
        <begin position="74"/>
        <end position="83"/>
    </location>
</feature>
<feature type="compositionally biased region" description="Low complexity" evidence="1">
    <location>
        <begin position="217"/>
        <end position="235"/>
    </location>
</feature>
<dbReference type="PANTHER" id="PTHR33349:SF41">
    <property type="entry name" value="EMB|CAB62594.1"/>
    <property type="match status" value="1"/>
</dbReference>
<dbReference type="Gramene" id="XM_028353096.1">
    <property type="protein sequence ID" value="XP_028208897.1"/>
    <property type="gene ID" value="LOC114392059"/>
</dbReference>
<feature type="region of interest" description="Disordered" evidence="1">
    <location>
        <begin position="1"/>
        <end position="29"/>
    </location>
</feature>
<dbReference type="Proteomes" id="UP000289340">
    <property type="component" value="Chromosome 17"/>
</dbReference>
<feature type="compositionally biased region" description="Basic and acidic residues" evidence="1">
    <location>
        <begin position="11"/>
        <end position="26"/>
    </location>
</feature>
<feature type="compositionally biased region" description="Low complexity" evidence="1">
    <location>
        <begin position="332"/>
        <end position="349"/>
    </location>
</feature>
<comment type="caution">
    <text evidence="3">The sequence shown here is derived from an EMBL/GenBank/DDBJ whole genome shotgun (WGS) entry which is preliminary data.</text>
</comment>
<dbReference type="GO" id="GO:0005516">
    <property type="term" value="F:calmodulin binding"/>
    <property type="evidence" value="ECO:0007669"/>
    <property type="project" value="InterPro"/>
</dbReference>
<feature type="compositionally biased region" description="Polar residues" evidence="1">
    <location>
        <begin position="120"/>
        <end position="133"/>
    </location>
</feature>
<evidence type="ECO:0000313" key="3">
    <source>
        <dbReference type="EMBL" id="RZB55757.1"/>
    </source>
</evidence>
<feature type="compositionally biased region" description="Basic and acidic residues" evidence="1">
    <location>
        <begin position="237"/>
        <end position="253"/>
    </location>
</feature>
<feature type="compositionally biased region" description="Polar residues" evidence="1">
    <location>
        <begin position="350"/>
        <end position="359"/>
    </location>
</feature>
<protein>
    <recommendedName>
        <fullName evidence="2">Calmodulin-binding domain-containing protein</fullName>
    </recommendedName>
</protein>
<feature type="compositionally biased region" description="Polar residues" evidence="1">
    <location>
        <begin position="143"/>
        <end position="158"/>
    </location>
</feature>
<dbReference type="SMART" id="SM01054">
    <property type="entry name" value="CaM_binding"/>
    <property type="match status" value="1"/>
</dbReference>
<dbReference type="EMBL" id="QZWG01000017">
    <property type="protein sequence ID" value="RZB55758.1"/>
    <property type="molecule type" value="Genomic_DNA"/>
</dbReference>
<evidence type="ECO:0000313" key="4">
    <source>
        <dbReference type="Proteomes" id="UP000289340"/>
    </source>
</evidence>
<organism evidence="3 4">
    <name type="scientific">Glycine soja</name>
    <name type="common">Wild soybean</name>
    <dbReference type="NCBI Taxonomy" id="3848"/>
    <lineage>
        <taxon>Eukaryota</taxon>
        <taxon>Viridiplantae</taxon>
        <taxon>Streptophyta</taxon>
        <taxon>Embryophyta</taxon>
        <taxon>Tracheophyta</taxon>
        <taxon>Spermatophyta</taxon>
        <taxon>Magnoliopsida</taxon>
        <taxon>eudicotyledons</taxon>
        <taxon>Gunneridae</taxon>
        <taxon>Pentapetalae</taxon>
        <taxon>rosids</taxon>
        <taxon>fabids</taxon>
        <taxon>Fabales</taxon>
        <taxon>Fabaceae</taxon>
        <taxon>Papilionoideae</taxon>
        <taxon>50 kb inversion clade</taxon>
        <taxon>NPAAA clade</taxon>
        <taxon>indigoferoid/millettioid clade</taxon>
        <taxon>Phaseoleae</taxon>
        <taxon>Glycine</taxon>
        <taxon>Glycine subgen. Soja</taxon>
    </lineage>
</organism>
<feature type="domain" description="Calmodulin-binding" evidence="2">
    <location>
        <begin position="433"/>
        <end position="550"/>
    </location>
</feature>
<feature type="compositionally biased region" description="Polar residues" evidence="1">
    <location>
        <begin position="1"/>
        <end position="10"/>
    </location>
</feature>
<dbReference type="InterPro" id="IPR012417">
    <property type="entry name" value="CaM-bd_dom_pln"/>
</dbReference>
<dbReference type="EMBL" id="QZWG01000017">
    <property type="protein sequence ID" value="RZB55757.1"/>
    <property type="molecule type" value="Genomic_DNA"/>
</dbReference>
<dbReference type="AlphaFoldDB" id="A0A445G3J6"/>
<reference evidence="3 4" key="1">
    <citation type="submission" date="2018-09" db="EMBL/GenBank/DDBJ databases">
        <title>A high-quality reference genome of wild soybean provides a powerful tool to mine soybean genomes.</title>
        <authorList>
            <person name="Xie M."/>
            <person name="Chung C.Y.L."/>
            <person name="Li M.-W."/>
            <person name="Wong F.-L."/>
            <person name="Chan T.-F."/>
            <person name="Lam H.-M."/>
        </authorList>
    </citation>
    <scope>NUCLEOTIDE SEQUENCE [LARGE SCALE GENOMIC DNA]</scope>
    <source>
        <strain evidence="4">cv. W05</strain>
        <tissue evidence="3">Hypocotyl of etiolated seedlings</tissue>
    </source>
</reference>